<keyword evidence="2" id="KW-1185">Reference proteome</keyword>
<proteinExistence type="predicted"/>
<dbReference type="Proteomes" id="UP001597118">
    <property type="component" value="Unassembled WGS sequence"/>
</dbReference>
<reference evidence="2" key="1">
    <citation type="journal article" date="2019" name="Int. J. Syst. Evol. Microbiol.">
        <title>The Global Catalogue of Microorganisms (GCM) 10K type strain sequencing project: providing services to taxonomists for standard genome sequencing and annotation.</title>
        <authorList>
            <consortium name="The Broad Institute Genomics Platform"/>
            <consortium name="The Broad Institute Genome Sequencing Center for Infectious Disease"/>
            <person name="Wu L."/>
            <person name="Ma J."/>
        </authorList>
    </citation>
    <scope>NUCLEOTIDE SEQUENCE [LARGE SCALE GENOMIC DNA]</scope>
    <source>
        <strain evidence="2">CCUG 53762</strain>
    </source>
</reference>
<dbReference type="Gene3D" id="1.20.120.450">
    <property type="entry name" value="dinb family like domain"/>
    <property type="match status" value="1"/>
</dbReference>
<gene>
    <name evidence="1" type="ORF">ACFSAH_05845</name>
</gene>
<dbReference type="InterPro" id="IPR034660">
    <property type="entry name" value="DinB/YfiT-like"/>
</dbReference>
<comment type="caution">
    <text evidence="1">The sequence shown here is derived from an EMBL/GenBank/DDBJ whole genome shotgun (WGS) entry which is preliminary data.</text>
</comment>
<dbReference type="EMBL" id="JBHUDG010000004">
    <property type="protein sequence ID" value="MFD1629393.1"/>
    <property type="molecule type" value="Genomic_DNA"/>
</dbReference>
<dbReference type="RefSeq" id="WP_379661772.1">
    <property type="nucleotide sequence ID" value="NZ_JBHUDG010000004.1"/>
</dbReference>
<evidence type="ECO:0000313" key="2">
    <source>
        <dbReference type="Proteomes" id="UP001597118"/>
    </source>
</evidence>
<evidence type="ECO:0000313" key="1">
    <source>
        <dbReference type="EMBL" id="MFD1629393.1"/>
    </source>
</evidence>
<protein>
    <submittedName>
        <fullName evidence="1">DUF1572 family protein</fullName>
    </submittedName>
</protein>
<dbReference type="InterPro" id="IPR011466">
    <property type="entry name" value="DUF1572"/>
</dbReference>
<dbReference type="SUPFAM" id="SSF109854">
    <property type="entry name" value="DinB/YfiT-like putative metalloenzymes"/>
    <property type="match status" value="1"/>
</dbReference>
<sequence>MKEEYLNGVKKQFRYYKLLADKTFDQLTIEQLYWKADESDNSIANLIMHLSGNMLSRWTDFFQSDGEKEWRKRDLEFEDRRLDRSELLNHWENGWDCFFNVLDSLKPEDLERIVFIRNQGHTVIDAINRQLAHYPYHIGQIVYIGKTLLKHTWQSLSIPKGNSQTYNEHKFEQSKHNAHFTDEFLSDEK</sequence>
<organism evidence="1 2">
    <name type="scientific">Pseudopedobacter beijingensis</name>
    <dbReference type="NCBI Taxonomy" id="1207056"/>
    <lineage>
        <taxon>Bacteria</taxon>
        <taxon>Pseudomonadati</taxon>
        <taxon>Bacteroidota</taxon>
        <taxon>Sphingobacteriia</taxon>
        <taxon>Sphingobacteriales</taxon>
        <taxon>Sphingobacteriaceae</taxon>
        <taxon>Pseudopedobacter</taxon>
    </lineage>
</organism>
<name>A0ABW4IAY1_9SPHI</name>
<accession>A0ABW4IAY1</accession>
<dbReference type="Pfam" id="PF07609">
    <property type="entry name" value="DUF1572"/>
    <property type="match status" value="1"/>
</dbReference>